<dbReference type="GO" id="GO:0051087">
    <property type="term" value="F:protein-folding chaperone binding"/>
    <property type="evidence" value="ECO:0007669"/>
    <property type="project" value="TreeGrafter"/>
</dbReference>
<evidence type="ECO:0000313" key="20">
    <source>
        <dbReference type="Proteomes" id="UP000655588"/>
    </source>
</evidence>
<dbReference type="SUPFAM" id="SSF54427">
    <property type="entry name" value="NTF2-like"/>
    <property type="match status" value="1"/>
</dbReference>
<dbReference type="GO" id="GO:0030150">
    <property type="term" value="P:protein import into mitochondrial matrix"/>
    <property type="evidence" value="ECO:0007669"/>
    <property type="project" value="TreeGrafter"/>
</dbReference>
<evidence type="ECO:0000256" key="2">
    <source>
        <dbReference type="ARBA" id="ARBA00009597"/>
    </source>
</evidence>
<dbReference type="EMBL" id="WNWW01000182">
    <property type="protein sequence ID" value="KAF3429102.1"/>
    <property type="molecule type" value="Genomic_DNA"/>
</dbReference>
<keyword evidence="7" id="KW-0067">ATP-binding</keyword>
<evidence type="ECO:0000256" key="10">
    <source>
        <dbReference type="ARBA" id="ARBA00023010"/>
    </source>
</evidence>
<dbReference type="FunFam" id="3.10.450.240:FF:000001">
    <property type="entry name" value="Mitochondrial import inner membrane translocase subunit TIM44"/>
    <property type="match status" value="1"/>
</dbReference>
<comment type="subunit">
    <text evidence="14">Probable component of the PAM complex at least composed of a mitochondrial HSP70 protein, GRPEL1 or GRPEL2, TIMM44, TIMM16/PAM16 and TIMM14/DNAJC19. The complex interacts with the TIMM23 component of the TIM23 complex. Interacts with SLC25A4/ANT1 and SLC25A5/ANT2; leading to inhibit the presequence translocase TIMM23, thereby promoting stabilization of PINK1.</text>
</comment>
<accession>A0A833W9U1</accession>
<sequence>MNNIRVITFKLLRTYVTKSRHAVAGVRGKIHLTKTENDKGFEDDVEEFDQDDVGVYDTDLGDIMDSYADHNRQTEKDRELLKRRIVRSKYFKEVEPNFLTYVEKNQIKKLHREDPNEWTPERLSESFPALPHTIRKILKAEWEPKSVERILAYDNKVVKNWKQLKTGQLPVNPILEEHLMKFKDRKIILSNRKTLAEKYMLPKIEFPKPKSSFFRSIIADSVGKKSMENKISISSQDNTSTGEKKSEATGKKNMRLVNKTSNDTANGDKHSERYKVQNTKDKLITLQNDKSRTNRKSNTSEKKERLVFESDNDFVNREVHETKRYSMEGDTLIFEEFLKKKLNNSEEIPYEEKVTLVNTYKKYIETKNLENLRNVSHNTVKDTDNEQKSVSSTKNPRDDSIVNVTADESESVITRPENENVSLDTHVKERNSYMDADFNYTKHIKIPKNVYKKGMTYRYCNIAIKKIINPFTNPIIYLRKAINEDFHIETVETFSIVPYKSPSLLRRFIVYRFETYNFSVYRTSLIGITRSARSKKKLPRDGSTVCIYNVVLRSQLPQITDVQGLSVRFYSNPARRPSFISQFIENIKQEIQKNKEMKESLKKFREEAEKLEQSEALRSARQKFQAVESEATKGSEALKEKLESLKEKVQVKNNVLIKLISTVQEVLEEASKTELGKKAGQLSEEITKSAKGAAETISEKSQALGKTSAFQTISQTAEAVREELDHQGMHGKVYVPPKVLRKRKDVVESTDSKVVQPNEDVTGVELHKDSKFYQSWQNFKDKNPYVNKVLEWKIKYEESDNPVIRASRLLTDKVTDIVGGLFQKTDLSETLTEICKLDPSFDRVQFLKYCETDIIPNILEAMVRGDLGILKDWCHEAPYKLLAQPLLQVEKLGYHLDNKILDINNVDLMLGKVMEQGPVLIISFQSQQIMCVRDAKSNVIEGDPEKVMRVNYIWVLCRDPTELNPKAAWRLLDISATSTEQFV</sequence>
<keyword evidence="9" id="KW-0809">Transit peptide</keyword>
<evidence type="ECO:0000313" key="19">
    <source>
        <dbReference type="EMBL" id="KAF3429102.1"/>
    </source>
</evidence>
<comment type="caution">
    <text evidence="19">The sequence shown here is derived from an EMBL/GenBank/DDBJ whole genome shotgun (WGS) entry which is preliminary data.</text>
</comment>
<keyword evidence="11" id="KW-0496">Mitochondrion</keyword>
<dbReference type="InterPro" id="IPR032710">
    <property type="entry name" value="NTF2-like_dom_sf"/>
</dbReference>
<dbReference type="InterPro" id="IPR039544">
    <property type="entry name" value="Tim44-like"/>
</dbReference>
<gene>
    <name evidence="19" type="ORF">E2986_06586</name>
</gene>
<keyword evidence="12" id="KW-0472">Membrane</keyword>
<evidence type="ECO:0000256" key="5">
    <source>
        <dbReference type="ARBA" id="ARBA00022741"/>
    </source>
</evidence>
<evidence type="ECO:0000256" key="8">
    <source>
        <dbReference type="ARBA" id="ARBA00022927"/>
    </source>
</evidence>
<keyword evidence="20" id="KW-1185">Reference proteome</keyword>
<evidence type="ECO:0000256" key="13">
    <source>
        <dbReference type="ARBA" id="ARBA00057148"/>
    </source>
</evidence>
<dbReference type="SMART" id="SM00978">
    <property type="entry name" value="Tim44"/>
    <property type="match status" value="1"/>
</dbReference>
<evidence type="ECO:0000256" key="4">
    <source>
        <dbReference type="ARBA" id="ARBA00022553"/>
    </source>
</evidence>
<dbReference type="InterPro" id="IPR007379">
    <property type="entry name" value="Tim44-like_dom"/>
</dbReference>
<evidence type="ECO:0000259" key="18">
    <source>
        <dbReference type="SMART" id="SM00978"/>
    </source>
</evidence>
<comment type="similarity">
    <text evidence="2">Belongs to the Tim44 family.</text>
</comment>
<evidence type="ECO:0000256" key="9">
    <source>
        <dbReference type="ARBA" id="ARBA00022946"/>
    </source>
</evidence>
<keyword evidence="3" id="KW-0813">Transport</keyword>
<evidence type="ECO:0000256" key="14">
    <source>
        <dbReference type="ARBA" id="ARBA00063163"/>
    </source>
</evidence>
<evidence type="ECO:0000256" key="11">
    <source>
        <dbReference type="ARBA" id="ARBA00023128"/>
    </source>
</evidence>
<dbReference type="Proteomes" id="UP000655588">
    <property type="component" value="Unassembled WGS sequence"/>
</dbReference>
<evidence type="ECO:0000256" key="17">
    <source>
        <dbReference type="SAM" id="MobiDB-lite"/>
    </source>
</evidence>
<evidence type="ECO:0000256" key="7">
    <source>
        <dbReference type="ARBA" id="ARBA00022840"/>
    </source>
</evidence>
<feature type="compositionally biased region" description="Basic and acidic residues" evidence="17">
    <location>
        <begin position="266"/>
        <end position="283"/>
    </location>
</feature>
<feature type="region of interest" description="Disordered" evidence="17">
    <location>
        <begin position="229"/>
        <end position="304"/>
    </location>
</feature>
<comment type="function">
    <text evidence="13">Essential component of the PAM complex, a complex required for the translocation of transit peptide-containing proteins from the inner membrane into the mitochondrial matrix in an ATP-dependent manner. Recruits mitochondrial HSP70 to drive protein translocation into the matrix using ATP as an energy source.</text>
</comment>
<dbReference type="AlphaFoldDB" id="A0A833W9U1"/>
<proteinExistence type="inferred from homology"/>
<evidence type="ECO:0000256" key="16">
    <source>
        <dbReference type="SAM" id="Coils"/>
    </source>
</evidence>
<keyword evidence="8" id="KW-0653">Protein transport</keyword>
<evidence type="ECO:0000256" key="12">
    <source>
        <dbReference type="ARBA" id="ARBA00023136"/>
    </source>
</evidence>
<dbReference type="Gene3D" id="3.10.450.240">
    <property type="match status" value="1"/>
</dbReference>
<dbReference type="Pfam" id="PF06413">
    <property type="entry name" value="Neugrin"/>
    <property type="match status" value="1"/>
</dbReference>
<keyword evidence="6" id="KW-0999">Mitochondrion inner membrane</keyword>
<evidence type="ECO:0000256" key="15">
    <source>
        <dbReference type="ARBA" id="ARBA00074309"/>
    </source>
</evidence>
<dbReference type="GO" id="GO:0005743">
    <property type="term" value="C:mitochondrial inner membrane"/>
    <property type="evidence" value="ECO:0007669"/>
    <property type="project" value="UniProtKB-SubCell"/>
</dbReference>
<protein>
    <recommendedName>
        <fullName evidence="15">Mitochondrial import inner membrane translocase subunit TIM44</fullName>
    </recommendedName>
</protein>
<feature type="compositionally biased region" description="Polar residues" evidence="17">
    <location>
        <begin position="229"/>
        <end position="241"/>
    </location>
</feature>
<keyword evidence="10" id="KW-0811">Translocation</keyword>
<keyword evidence="4" id="KW-0597">Phosphoprotein</keyword>
<evidence type="ECO:0000256" key="6">
    <source>
        <dbReference type="ARBA" id="ARBA00022792"/>
    </source>
</evidence>
<feature type="coiled-coil region" evidence="16">
    <location>
        <begin position="580"/>
        <end position="655"/>
    </location>
</feature>
<dbReference type="GO" id="GO:0005524">
    <property type="term" value="F:ATP binding"/>
    <property type="evidence" value="ECO:0007669"/>
    <property type="project" value="UniProtKB-KW"/>
</dbReference>
<keyword evidence="5" id="KW-0547">Nucleotide-binding</keyword>
<dbReference type="PANTHER" id="PTHR10721">
    <property type="entry name" value="MITOCHONDRIAL IMPORT INNER MEMBRANE TRANSLOCASE SUBUNIT TIM44"/>
    <property type="match status" value="1"/>
</dbReference>
<evidence type="ECO:0000256" key="3">
    <source>
        <dbReference type="ARBA" id="ARBA00022448"/>
    </source>
</evidence>
<organism evidence="19 20">
    <name type="scientific">Frieseomelitta varia</name>
    <dbReference type="NCBI Taxonomy" id="561572"/>
    <lineage>
        <taxon>Eukaryota</taxon>
        <taxon>Metazoa</taxon>
        <taxon>Ecdysozoa</taxon>
        <taxon>Arthropoda</taxon>
        <taxon>Hexapoda</taxon>
        <taxon>Insecta</taxon>
        <taxon>Pterygota</taxon>
        <taxon>Neoptera</taxon>
        <taxon>Endopterygota</taxon>
        <taxon>Hymenoptera</taxon>
        <taxon>Apocrita</taxon>
        <taxon>Aculeata</taxon>
        <taxon>Apoidea</taxon>
        <taxon>Anthophila</taxon>
        <taxon>Apidae</taxon>
        <taxon>Frieseomelitta</taxon>
    </lineage>
</organism>
<keyword evidence="16" id="KW-0175">Coiled coil</keyword>
<comment type="subcellular location">
    <subcellularLocation>
        <location evidence="1">Mitochondrion inner membrane</location>
        <topology evidence="1">Peripheral membrane protein</topology>
        <orientation evidence="1">Matrix side</orientation>
    </subcellularLocation>
</comment>
<dbReference type="PANTHER" id="PTHR10721:SF1">
    <property type="entry name" value="MITOCHONDRIAL IMPORT INNER MEMBRANE TRANSLOCASE SUBUNIT TIM44"/>
    <property type="match status" value="1"/>
</dbReference>
<reference evidence="19" key="1">
    <citation type="submission" date="2019-11" db="EMBL/GenBank/DDBJ databases">
        <title>The nuclear and mitochondrial genomes of Frieseomelitta varia - a highly eusocial stingless bee (Meliponini) with a permanently sterile worker caste.</title>
        <authorList>
            <person name="Freitas F.C.P."/>
            <person name="Lourenco A.P."/>
            <person name="Nunes F.M.F."/>
            <person name="Paschoal A.R."/>
            <person name="Abreu F.C.P."/>
            <person name="Barbin F.O."/>
            <person name="Bataglia L."/>
            <person name="Cardoso-Junior C.A.M."/>
            <person name="Cervoni M.S."/>
            <person name="Silva S.R."/>
            <person name="Dalarmi F."/>
            <person name="Del Lama M.A."/>
            <person name="Depintor T.S."/>
            <person name="Ferreira K.M."/>
            <person name="Goria P.S."/>
            <person name="Jaskot M.C."/>
            <person name="Lago D.C."/>
            <person name="Luna-Lucena D."/>
            <person name="Moda L.M."/>
            <person name="Nascimento L."/>
            <person name="Pedrino M."/>
            <person name="Rabico F.O."/>
            <person name="Sanches F.C."/>
            <person name="Santos D.E."/>
            <person name="Santos C.G."/>
            <person name="Vieira J."/>
            <person name="Lopes T.F."/>
            <person name="Barchuk A.R."/>
            <person name="Hartfelder K."/>
            <person name="Simoes Z.L.P."/>
            <person name="Bitondi M.M.G."/>
            <person name="Pinheiro D.G."/>
        </authorList>
    </citation>
    <scope>NUCLEOTIDE SEQUENCE</scope>
    <source>
        <strain evidence="19">USP_RPSP 00005682</strain>
        <tissue evidence="19">Whole individual</tissue>
    </source>
</reference>
<dbReference type="InterPro" id="IPR010487">
    <property type="entry name" value="NGRN/Rrg9"/>
</dbReference>
<name>A0A833W9U1_9HYME</name>
<evidence type="ECO:0000256" key="1">
    <source>
        <dbReference type="ARBA" id="ARBA00004443"/>
    </source>
</evidence>
<feature type="region of interest" description="Disordered" evidence="17">
    <location>
        <begin position="375"/>
        <end position="419"/>
    </location>
</feature>
<dbReference type="Pfam" id="PF04280">
    <property type="entry name" value="Tim44"/>
    <property type="match status" value="1"/>
</dbReference>
<feature type="domain" description="Tim44-like" evidence="18">
    <location>
        <begin position="827"/>
        <end position="976"/>
    </location>
</feature>